<dbReference type="EMBL" id="CADCWE010000032">
    <property type="protein sequence ID" value="CAA9526837.1"/>
    <property type="molecule type" value="Genomic_DNA"/>
</dbReference>
<gene>
    <name evidence="2" type="ORF">AVDCRST_MAG73-481</name>
</gene>
<dbReference type="GO" id="GO:0016747">
    <property type="term" value="F:acyltransferase activity, transferring groups other than amino-acyl groups"/>
    <property type="evidence" value="ECO:0007669"/>
    <property type="project" value="InterPro"/>
</dbReference>
<dbReference type="InterPro" id="IPR016181">
    <property type="entry name" value="Acyl_CoA_acyltransferase"/>
</dbReference>
<dbReference type="InterPro" id="IPR000182">
    <property type="entry name" value="GNAT_dom"/>
</dbReference>
<dbReference type="AlphaFoldDB" id="A0A6J4TM02"/>
<sequence length="193" mass="21548">MTSPIRTPRLVLRDHVRDDWEAIHRITSDPAVSRFMNWGPNTPEDTTRFLDAVLASAAEVPRHDHNWAVALAADGRLVGNCVLRVHDPAQETAFIGYALDRAVWGHGFGTEVAVGLLDFGFAVLGLRRIVASCDARNLASARVLEKAGLRHEGRLLQERFQKGEWRDTLLFAILRDEWRGHSPPDATRREAAG</sequence>
<dbReference type="InterPro" id="IPR051531">
    <property type="entry name" value="N-acetyltransferase"/>
</dbReference>
<evidence type="ECO:0000259" key="1">
    <source>
        <dbReference type="PROSITE" id="PS51186"/>
    </source>
</evidence>
<protein>
    <recommendedName>
        <fullName evidence="1">N-acetyltransferase domain-containing protein</fullName>
    </recommendedName>
</protein>
<dbReference type="PANTHER" id="PTHR43792">
    <property type="entry name" value="GNAT FAMILY, PUTATIVE (AFU_ORTHOLOGUE AFUA_3G00765)-RELATED-RELATED"/>
    <property type="match status" value="1"/>
</dbReference>
<organism evidence="2">
    <name type="scientific">uncultured Thermomicrobiales bacterium</name>
    <dbReference type="NCBI Taxonomy" id="1645740"/>
    <lineage>
        <taxon>Bacteria</taxon>
        <taxon>Pseudomonadati</taxon>
        <taxon>Thermomicrobiota</taxon>
        <taxon>Thermomicrobia</taxon>
        <taxon>Thermomicrobiales</taxon>
        <taxon>environmental samples</taxon>
    </lineage>
</organism>
<proteinExistence type="predicted"/>
<name>A0A6J4TM02_9BACT</name>
<dbReference type="Gene3D" id="3.40.630.30">
    <property type="match status" value="1"/>
</dbReference>
<reference evidence="2" key="1">
    <citation type="submission" date="2020-02" db="EMBL/GenBank/DDBJ databases">
        <authorList>
            <person name="Meier V. D."/>
        </authorList>
    </citation>
    <scope>NUCLEOTIDE SEQUENCE</scope>
    <source>
        <strain evidence="2">AVDCRST_MAG73</strain>
    </source>
</reference>
<dbReference type="PROSITE" id="PS51186">
    <property type="entry name" value="GNAT"/>
    <property type="match status" value="1"/>
</dbReference>
<accession>A0A6J4TM02</accession>
<feature type="domain" description="N-acetyltransferase" evidence="1">
    <location>
        <begin position="10"/>
        <end position="176"/>
    </location>
</feature>
<dbReference type="Pfam" id="PF13302">
    <property type="entry name" value="Acetyltransf_3"/>
    <property type="match status" value="1"/>
</dbReference>
<dbReference type="SUPFAM" id="SSF55729">
    <property type="entry name" value="Acyl-CoA N-acyltransferases (Nat)"/>
    <property type="match status" value="1"/>
</dbReference>
<evidence type="ECO:0000313" key="2">
    <source>
        <dbReference type="EMBL" id="CAA9526837.1"/>
    </source>
</evidence>